<comment type="caution">
    <text evidence="18">The sequence shown here is derived from an EMBL/GenBank/DDBJ whole genome shotgun (WGS) entry which is preliminary data.</text>
</comment>
<comment type="subcellular location">
    <subcellularLocation>
        <location evidence="3">Membrane</location>
        <topology evidence="3">Single-pass membrane protein</topology>
    </subcellularLocation>
</comment>
<evidence type="ECO:0000313" key="19">
    <source>
        <dbReference type="Proteomes" id="UP000031036"/>
    </source>
</evidence>
<evidence type="ECO:0000256" key="2">
    <source>
        <dbReference type="ARBA" id="ARBA00001946"/>
    </source>
</evidence>
<evidence type="ECO:0000256" key="8">
    <source>
        <dbReference type="ARBA" id="ARBA00022723"/>
    </source>
</evidence>
<evidence type="ECO:0000256" key="15">
    <source>
        <dbReference type="PIRSR" id="PIRSR600760-2"/>
    </source>
</evidence>
<sequence>MHIRVNLKNLTIFCILCAFSFIGYVILSSGERFPDVGVELRDVISYAVLAVEIGGRAITRVHEERSLGIVKKGKTAEGRDEFLTKADLASNSLILDTFKRFPGIYVVTEEKDSHLRDEDLQNYRADNYEVWLGVKETIDKLPSKKVKLSKLTVWVDPLDATQEFSEGLLEYVTVMVCIALDGRPIFGAVYRPFLSETLFGLVGYGVINGNGKRWNSTVLQNVPKKILISRSHAGTVEELVNKTFGDEFTVEAAGGSGYKTLRLINGTAQIYLHRTAISKWDTCAGDALITAIGGAMIDLNGNPIDYRSASNTRIDGGLFVALKNPFTLLKSCLLLTSDQIGETRTMRELEVKLNKVALEKLRIASEYIRLSYELEKMLDNYRFNLSKTKSIIGISNASAAVIDYREMDPTVRIDVDDKGNFSVADSSLTTQSKSSEVTTRKRAGSKDNSEIKGEQEEKPNRMPVFRPFGVLEPSSAKAARNDIARCIRLICHIASIKSELLRVMEQYKALKTELNYVCLPTEMKGSCQVSG</sequence>
<keyword evidence="19" id="KW-1185">Reference proteome</keyword>
<dbReference type="GO" id="GO:0016020">
    <property type="term" value="C:membrane"/>
    <property type="evidence" value="ECO:0007669"/>
    <property type="project" value="UniProtKB-SubCell"/>
</dbReference>
<proteinExistence type="inferred from homology"/>
<evidence type="ECO:0000256" key="4">
    <source>
        <dbReference type="ARBA" id="ARBA00005152"/>
    </source>
</evidence>
<evidence type="ECO:0000256" key="16">
    <source>
        <dbReference type="SAM" id="MobiDB-lite"/>
    </source>
</evidence>
<dbReference type="PRINTS" id="PR00377">
    <property type="entry name" value="IMPHPHTASES"/>
</dbReference>
<dbReference type="FunFam" id="3.30.540.10:FF:000012">
    <property type="entry name" value="Blast:Putative inositol monophosphatase 3"/>
    <property type="match status" value="1"/>
</dbReference>
<dbReference type="PANTHER" id="PTHR43028:SF4">
    <property type="entry name" value="INOSITOL MONOPHOSPHATASE 3"/>
    <property type="match status" value="1"/>
</dbReference>
<dbReference type="GO" id="GO:0012505">
    <property type="term" value="C:endomembrane system"/>
    <property type="evidence" value="ECO:0007669"/>
    <property type="project" value="TreeGrafter"/>
</dbReference>
<dbReference type="Gene3D" id="3.40.190.80">
    <property type="match status" value="1"/>
</dbReference>
<evidence type="ECO:0000256" key="7">
    <source>
        <dbReference type="ARBA" id="ARBA00022692"/>
    </source>
</evidence>
<dbReference type="Gene3D" id="3.30.540.10">
    <property type="entry name" value="Fructose-1,6-Bisphosphatase, subunit A, domain 1"/>
    <property type="match status" value="1"/>
</dbReference>
<comment type="cofactor">
    <cofactor evidence="2 15">
        <name>Mg(2+)</name>
        <dbReference type="ChEBI" id="CHEBI:18420"/>
    </cofactor>
</comment>
<dbReference type="PANTHER" id="PTHR43028">
    <property type="entry name" value="3'(2'),5'-BISPHOSPHATE NUCLEOTIDASE 1"/>
    <property type="match status" value="1"/>
</dbReference>
<feature type="binding site" evidence="15">
    <location>
        <position position="159"/>
    </location>
    <ligand>
        <name>Mg(2+)</name>
        <dbReference type="ChEBI" id="CHEBI:18420"/>
        <label>1</label>
        <note>catalytic</note>
    </ligand>
</feature>
<dbReference type="Pfam" id="PF00459">
    <property type="entry name" value="Inositol_P"/>
    <property type="match status" value="1"/>
</dbReference>
<keyword evidence="12 17" id="KW-0472">Membrane</keyword>
<dbReference type="InterPro" id="IPR020550">
    <property type="entry name" value="Inositol_monophosphatase_CS"/>
</dbReference>
<feature type="binding site" evidence="15">
    <location>
        <position position="158"/>
    </location>
    <ligand>
        <name>Mg(2+)</name>
        <dbReference type="ChEBI" id="CHEBI:18420"/>
        <label>1</label>
        <note>catalytic</note>
    </ligand>
</feature>
<accession>A0A0B2VKK8</accession>
<keyword evidence="8 15" id="KW-0479">Metal-binding</keyword>
<gene>
    <name evidence="18" type="primary">impad1</name>
    <name evidence="18" type="ORF">Tcan_03560</name>
</gene>
<dbReference type="AlphaFoldDB" id="A0A0B2VKK8"/>
<dbReference type="EC" id="3.1.3.25" evidence="6"/>
<dbReference type="EMBL" id="JPKZ01001443">
    <property type="protein sequence ID" value="KHN81909.1"/>
    <property type="molecule type" value="Genomic_DNA"/>
</dbReference>
<keyword evidence="11 17" id="KW-1133">Transmembrane helix</keyword>
<dbReference type="OMA" id="FPSRKYL"/>
<keyword evidence="7 17" id="KW-0812">Transmembrane</keyword>
<evidence type="ECO:0000256" key="3">
    <source>
        <dbReference type="ARBA" id="ARBA00004167"/>
    </source>
</evidence>
<feature type="binding site" evidence="15">
    <location>
        <position position="109"/>
    </location>
    <ligand>
        <name>Mg(2+)</name>
        <dbReference type="ChEBI" id="CHEBI:18420"/>
        <label>1</label>
        <note>catalytic</note>
    </ligand>
</feature>
<dbReference type="PROSITE" id="PS00630">
    <property type="entry name" value="IMP_2"/>
    <property type="match status" value="1"/>
</dbReference>
<evidence type="ECO:0000256" key="6">
    <source>
        <dbReference type="ARBA" id="ARBA00013106"/>
    </source>
</evidence>
<evidence type="ECO:0000256" key="1">
    <source>
        <dbReference type="ARBA" id="ARBA00001033"/>
    </source>
</evidence>
<reference evidence="18 19" key="1">
    <citation type="submission" date="2014-11" db="EMBL/GenBank/DDBJ databases">
        <title>Genetic blueprint of the zoonotic pathogen Toxocara canis.</title>
        <authorList>
            <person name="Zhu X.-Q."/>
            <person name="Korhonen P.K."/>
            <person name="Cai H."/>
            <person name="Young N.D."/>
            <person name="Nejsum P."/>
            <person name="von Samson-Himmelstjerna G."/>
            <person name="Boag P.R."/>
            <person name="Tan P."/>
            <person name="Li Q."/>
            <person name="Min J."/>
            <person name="Yang Y."/>
            <person name="Wang X."/>
            <person name="Fang X."/>
            <person name="Hall R.S."/>
            <person name="Hofmann A."/>
            <person name="Sternberg P.W."/>
            <person name="Jex A.R."/>
            <person name="Gasser R.B."/>
        </authorList>
    </citation>
    <scope>NUCLEOTIDE SEQUENCE [LARGE SCALE GENOMIC DNA]</scope>
    <source>
        <strain evidence="18">PN_DK_2014</strain>
    </source>
</reference>
<keyword evidence="10 15" id="KW-0460">Magnesium</keyword>
<dbReference type="Proteomes" id="UP000031036">
    <property type="component" value="Unassembled WGS sequence"/>
</dbReference>
<evidence type="ECO:0000313" key="18">
    <source>
        <dbReference type="EMBL" id="KHN81909.1"/>
    </source>
</evidence>
<dbReference type="InterPro" id="IPR050725">
    <property type="entry name" value="CysQ/Inositol_MonoPase"/>
</dbReference>
<feature type="binding site" evidence="15">
    <location>
        <position position="156"/>
    </location>
    <ligand>
        <name>Mg(2+)</name>
        <dbReference type="ChEBI" id="CHEBI:18420"/>
        <label>1</label>
        <note>catalytic</note>
    </ligand>
</feature>
<dbReference type="GO" id="GO:0008254">
    <property type="term" value="F:3'-nucleotidase activity"/>
    <property type="evidence" value="ECO:0007669"/>
    <property type="project" value="TreeGrafter"/>
</dbReference>
<organism evidence="18 19">
    <name type="scientific">Toxocara canis</name>
    <name type="common">Canine roundworm</name>
    <dbReference type="NCBI Taxonomy" id="6265"/>
    <lineage>
        <taxon>Eukaryota</taxon>
        <taxon>Metazoa</taxon>
        <taxon>Ecdysozoa</taxon>
        <taxon>Nematoda</taxon>
        <taxon>Chromadorea</taxon>
        <taxon>Rhabditida</taxon>
        <taxon>Spirurina</taxon>
        <taxon>Ascaridomorpha</taxon>
        <taxon>Ascaridoidea</taxon>
        <taxon>Toxocaridae</taxon>
        <taxon>Toxocara</taxon>
    </lineage>
</organism>
<dbReference type="InterPro" id="IPR000760">
    <property type="entry name" value="Inositol_monophosphatase-like"/>
</dbReference>
<dbReference type="GO" id="GO:0046854">
    <property type="term" value="P:phosphatidylinositol phosphate biosynthetic process"/>
    <property type="evidence" value="ECO:0007669"/>
    <property type="project" value="InterPro"/>
</dbReference>
<dbReference type="STRING" id="6265.A0A0B2VKK8"/>
<keyword evidence="9" id="KW-0378">Hydrolase</keyword>
<comment type="similarity">
    <text evidence="5">Belongs to the inositol monophosphatase superfamily.</text>
</comment>
<feature type="binding site" evidence="15">
    <location>
        <position position="281"/>
    </location>
    <ligand>
        <name>Mg(2+)</name>
        <dbReference type="ChEBI" id="CHEBI:18420"/>
        <label>1</label>
        <note>catalytic</note>
    </ligand>
</feature>
<evidence type="ECO:0000256" key="12">
    <source>
        <dbReference type="ARBA" id="ARBA00023136"/>
    </source>
</evidence>
<evidence type="ECO:0000256" key="10">
    <source>
        <dbReference type="ARBA" id="ARBA00022842"/>
    </source>
</evidence>
<evidence type="ECO:0000256" key="5">
    <source>
        <dbReference type="ARBA" id="ARBA00009759"/>
    </source>
</evidence>
<protein>
    <recommendedName>
        <fullName evidence="6">inositol-phosphate phosphatase</fullName>
        <ecNumber evidence="6">3.1.3.25</ecNumber>
    </recommendedName>
    <alternativeName>
        <fullName evidence="14">Inositol-1(or 4)-monophosphatase 3</fullName>
    </alternativeName>
    <alternativeName>
        <fullName evidence="13">Myo-inositol monophosphatase A3</fullName>
    </alternativeName>
</protein>
<feature type="compositionally biased region" description="Basic and acidic residues" evidence="16">
    <location>
        <begin position="444"/>
        <end position="460"/>
    </location>
</feature>
<feature type="region of interest" description="Disordered" evidence="16">
    <location>
        <begin position="432"/>
        <end position="466"/>
    </location>
</feature>
<name>A0A0B2VKK8_TOXCA</name>
<comment type="catalytic activity">
    <reaction evidence="1">
        <text>a myo-inositol phosphate + H2O = myo-inositol + phosphate</text>
        <dbReference type="Rhea" id="RHEA:24056"/>
        <dbReference type="ChEBI" id="CHEBI:15377"/>
        <dbReference type="ChEBI" id="CHEBI:17268"/>
        <dbReference type="ChEBI" id="CHEBI:43474"/>
        <dbReference type="ChEBI" id="CHEBI:84139"/>
        <dbReference type="EC" id="3.1.3.25"/>
    </reaction>
</comment>
<feature type="transmembrane region" description="Helical" evidence="17">
    <location>
        <begin position="7"/>
        <end position="27"/>
    </location>
</feature>
<evidence type="ECO:0000256" key="9">
    <source>
        <dbReference type="ARBA" id="ARBA00022801"/>
    </source>
</evidence>
<evidence type="ECO:0000256" key="13">
    <source>
        <dbReference type="ARBA" id="ARBA00042119"/>
    </source>
</evidence>
<evidence type="ECO:0000256" key="14">
    <source>
        <dbReference type="ARBA" id="ARBA00042949"/>
    </source>
</evidence>
<dbReference type="SUPFAM" id="SSF56655">
    <property type="entry name" value="Carbohydrate phosphatase"/>
    <property type="match status" value="1"/>
</dbReference>
<dbReference type="GO" id="GO:0005737">
    <property type="term" value="C:cytoplasm"/>
    <property type="evidence" value="ECO:0007669"/>
    <property type="project" value="UniProtKB-ARBA"/>
</dbReference>
<dbReference type="OrthoDB" id="74460at2759"/>
<evidence type="ECO:0000256" key="11">
    <source>
        <dbReference type="ARBA" id="ARBA00022989"/>
    </source>
</evidence>
<dbReference type="GO" id="GO:0046872">
    <property type="term" value="F:metal ion binding"/>
    <property type="evidence" value="ECO:0007669"/>
    <property type="project" value="UniProtKB-KW"/>
</dbReference>
<evidence type="ECO:0000256" key="17">
    <source>
        <dbReference type="SAM" id="Phobius"/>
    </source>
</evidence>
<dbReference type="GO" id="GO:0052834">
    <property type="term" value="F:inositol monophosphate phosphatase activity"/>
    <property type="evidence" value="ECO:0007669"/>
    <property type="project" value="UniProtKB-EC"/>
</dbReference>
<comment type="pathway">
    <text evidence="4">Polyol metabolism; myo-inositol biosynthesis; myo-inositol from D-glucose 6-phosphate: step 2/2.</text>
</comment>